<dbReference type="GO" id="GO:0047756">
    <property type="term" value="F:chondroitin 4-sulfotransferase activity"/>
    <property type="evidence" value="ECO:0007669"/>
    <property type="project" value="InterPro"/>
</dbReference>
<gene>
    <name evidence="1" type="ORF">BXYJ_LOCUS11147</name>
</gene>
<dbReference type="Proteomes" id="UP000582659">
    <property type="component" value="Unassembled WGS sequence"/>
</dbReference>
<dbReference type="EMBL" id="CAJFDI010000005">
    <property type="protein sequence ID" value="CAD5230770.1"/>
    <property type="molecule type" value="Genomic_DNA"/>
</dbReference>
<dbReference type="GO" id="GO:0050650">
    <property type="term" value="P:chondroitin sulfate proteoglycan biosynthetic process"/>
    <property type="evidence" value="ECO:0007669"/>
    <property type="project" value="InterPro"/>
</dbReference>
<dbReference type="InterPro" id="IPR005331">
    <property type="entry name" value="Sulfotransferase"/>
</dbReference>
<reference evidence="1" key="1">
    <citation type="submission" date="2020-09" db="EMBL/GenBank/DDBJ databases">
        <authorList>
            <person name="Kikuchi T."/>
        </authorList>
    </citation>
    <scope>NUCLEOTIDE SEQUENCE</scope>
    <source>
        <strain evidence="1">Ka4C1</strain>
    </source>
</reference>
<sequence>MHYDAKYDVVGGLRDQFQLAILENARGSVIRFNKSDHPILKASFKFNLAFCLPSHVHSDLLTALACYLHDNIDFDINNRKIETERDENSFCRFRNEFESLEALNSVFPKRKLRVVTVIDDPLDRFVVSYVDRCLRQVRYALKLSHRPINCSLEFPDNATRRCFGCKEDLECFLTRLHNRTIMHTQGQQFLNYNYVRQFFPQSLNCNFNTSLTNYIFINSFLDPSSDWITNLTTELGLILQLQNVTDPIAEVAMKSVKLSLQKEMERNQNYTDVKSSILRSPWVLQRFIQIYHRDYATYNLPFPQFRFD</sequence>
<dbReference type="Pfam" id="PF03567">
    <property type="entry name" value="Sulfotransfer_2"/>
    <property type="match status" value="1"/>
</dbReference>
<comment type="caution">
    <text evidence="1">The sequence shown here is derived from an EMBL/GenBank/DDBJ whole genome shotgun (WGS) entry which is preliminary data.</text>
</comment>
<dbReference type="PANTHER" id="PTHR22900:SF10">
    <property type="entry name" value="CARBOHYDRATE SULFOTRANSFERASE"/>
    <property type="match status" value="1"/>
</dbReference>
<protein>
    <submittedName>
        <fullName evidence="1">(pine wood nematode) hypothetical protein</fullName>
    </submittedName>
</protein>
<dbReference type="EMBL" id="CAJFCV020000005">
    <property type="protein sequence ID" value="CAG9121839.1"/>
    <property type="molecule type" value="Genomic_DNA"/>
</dbReference>
<accession>A0A7I8XN73</accession>
<name>A0A7I8XN73_BURXY</name>
<dbReference type="PANTHER" id="PTHR22900">
    <property type="entry name" value="PROTEIN CBG14245-RELATED"/>
    <property type="match status" value="1"/>
</dbReference>
<dbReference type="Proteomes" id="UP000659654">
    <property type="component" value="Unassembled WGS sequence"/>
</dbReference>
<proteinExistence type="predicted"/>
<organism evidence="1 2">
    <name type="scientific">Bursaphelenchus xylophilus</name>
    <name type="common">Pinewood nematode worm</name>
    <name type="synonym">Aphelenchoides xylophilus</name>
    <dbReference type="NCBI Taxonomy" id="6326"/>
    <lineage>
        <taxon>Eukaryota</taxon>
        <taxon>Metazoa</taxon>
        <taxon>Ecdysozoa</taxon>
        <taxon>Nematoda</taxon>
        <taxon>Chromadorea</taxon>
        <taxon>Rhabditida</taxon>
        <taxon>Tylenchina</taxon>
        <taxon>Tylenchomorpha</taxon>
        <taxon>Aphelenchoidea</taxon>
        <taxon>Aphelenchoididae</taxon>
        <taxon>Bursaphelenchus</taxon>
    </lineage>
</organism>
<dbReference type="GO" id="GO:1902884">
    <property type="term" value="P:positive regulation of response to oxidative stress"/>
    <property type="evidence" value="ECO:0007669"/>
    <property type="project" value="InterPro"/>
</dbReference>
<keyword evidence="2" id="KW-1185">Reference proteome</keyword>
<dbReference type="GO" id="GO:0016020">
    <property type="term" value="C:membrane"/>
    <property type="evidence" value="ECO:0007669"/>
    <property type="project" value="InterPro"/>
</dbReference>
<evidence type="ECO:0000313" key="1">
    <source>
        <dbReference type="EMBL" id="CAD5230770.1"/>
    </source>
</evidence>
<dbReference type="AlphaFoldDB" id="A0A7I8XN73"/>
<dbReference type="InterPro" id="IPR007669">
    <property type="entry name" value="Chst-1-like"/>
</dbReference>
<evidence type="ECO:0000313" key="2">
    <source>
        <dbReference type="Proteomes" id="UP000659654"/>
    </source>
</evidence>